<evidence type="ECO:0000313" key="1">
    <source>
        <dbReference type="EMBL" id="KAF7771044.1"/>
    </source>
</evidence>
<name>A0A8H7F0L1_AGABI</name>
<sequence>MCSRIANTYNSIWEPKYSRSIRGFPMFLINHSSKSKVGASGIVTYILAMSTRCPPGALGTDRTLIRHSINSRNLTLLIYHFIRHR</sequence>
<accession>A0A8H7F0L1</accession>
<reference evidence="1 2" key="1">
    <citation type="journal article" name="Sci. Rep.">
        <title>Telomere-to-telomere assembled and centromere annotated genomes of the two main subspecies of the button mushroom Agaricus bisporus reveal especially polymorphic chromosome ends.</title>
        <authorList>
            <person name="Sonnenberg A.S.M."/>
            <person name="Sedaghat-Telgerd N."/>
            <person name="Lavrijssen B."/>
            <person name="Ohm R.A."/>
            <person name="Hendrickx P.M."/>
            <person name="Scholtmeijer K."/>
            <person name="Baars J.J.P."/>
            <person name="van Peer A."/>
        </authorList>
    </citation>
    <scope>NUCLEOTIDE SEQUENCE [LARGE SCALE GENOMIC DNA]</scope>
    <source>
        <strain evidence="1 2">H119_p4</strain>
    </source>
</reference>
<protein>
    <submittedName>
        <fullName evidence="1">Uncharacterized protein</fullName>
    </submittedName>
</protein>
<dbReference type="EMBL" id="JABXXO010000009">
    <property type="protein sequence ID" value="KAF7771044.1"/>
    <property type="molecule type" value="Genomic_DNA"/>
</dbReference>
<proteinExistence type="predicted"/>
<evidence type="ECO:0000313" key="2">
    <source>
        <dbReference type="Proteomes" id="UP000629468"/>
    </source>
</evidence>
<comment type="caution">
    <text evidence="1">The sequence shown here is derived from an EMBL/GenBank/DDBJ whole genome shotgun (WGS) entry which is preliminary data.</text>
</comment>
<gene>
    <name evidence="1" type="ORF">Agabi119p4_7018</name>
</gene>
<dbReference type="Proteomes" id="UP000629468">
    <property type="component" value="Unassembled WGS sequence"/>
</dbReference>
<dbReference type="AlphaFoldDB" id="A0A8H7F0L1"/>
<organism evidence="1 2">
    <name type="scientific">Agaricus bisporus var. burnettii</name>
    <dbReference type="NCBI Taxonomy" id="192524"/>
    <lineage>
        <taxon>Eukaryota</taxon>
        <taxon>Fungi</taxon>
        <taxon>Dikarya</taxon>
        <taxon>Basidiomycota</taxon>
        <taxon>Agaricomycotina</taxon>
        <taxon>Agaricomycetes</taxon>
        <taxon>Agaricomycetidae</taxon>
        <taxon>Agaricales</taxon>
        <taxon>Agaricineae</taxon>
        <taxon>Agaricaceae</taxon>
        <taxon>Agaricus</taxon>
    </lineage>
</organism>